<organism evidence="3 4">
    <name type="scientific">Spirosoma sordidisoli</name>
    <dbReference type="NCBI Taxonomy" id="2502893"/>
    <lineage>
        <taxon>Bacteria</taxon>
        <taxon>Pseudomonadati</taxon>
        <taxon>Bacteroidota</taxon>
        <taxon>Cytophagia</taxon>
        <taxon>Cytophagales</taxon>
        <taxon>Cytophagaceae</taxon>
        <taxon>Spirosoma</taxon>
    </lineage>
</organism>
<name>A0A4V1RVI6_9BACT</name>
<dbReference type="SMART" id="SM01080">
    <property type="entry name" value="CHASE2"/>
    <property type="match status" value="1"/>
</dbReference>
<gene>
    <name evidence="3" type="ORF">EQG79_27745</name>
</gene>
<evidence type="ECO:0000313" key="3">
    <source>
        <dbReference type="EMBL" id="RYC66898.1"/>
    </source>
</evidence>
<dbReference type="Proteomes" id="UP000290407">
    <property type="component" value="Unassembled WGS sequence"/>
</dbReference>
<evidence type="ECO:0000259" key="2">
    <source>
        <dbReference type="SMART" id="SM01080"/>
    </source>
</evidence>
<dbReference type="InterPro" id="IPR007890">
    <property type="entry name" value="CHASE2"/>
</dbReference>
<dbReference type="Pfam" id="PF05226">
    <property type="entry name" value="CHASE2"/>
    <property type="match status" value="1"/>
</dbReference>
<feature type="domain" description="CHASE2" evidence="2">
    <location>
        <begin position="45"/>
        <end position="322"/>
    </location>
</feature>
<keyword evidence="4" id="KW-1185">Reference proteome</keyword>
<keyword evidence="1" id="KW-0472">Membrane</keyword>
<sequence>MSRSLLVDSLGATIAVFLVCGLLKLAVFSIGFLDPVHSALHHVGLEFDNHIHGQTRAPLGPSSSSICLVDIGKANRSGIAAMLTAIARQNPRLVAVDVVFDRKKAPSDTSLQRALAQLQQQRKLVMASWLAIEGEAGHARSELHESDAPFRLGPTGYTNFVAEESDGVVRHHLPALPPLGDAPGDTLSFAARIVSIVAPATWQQYGNHRAAMKANEPDWILYQQDQRLFSRFDSTDLAPGSARLPELRNKIVLLGSMAGAADPYVSEDVHQVPLGDGTRLTGLEIHANILAMLLDGTHLRKIPDWVLWLVSFPLCWVLMMFFAWQFQRYHIWFHLVFKTVQFITAALIVLVALLLFRFGHIEMNTLPLLAPMALAVDVLYFYEGFARWLTKRSWLPKRIPYTTYFDDSHAHH</sequence>
<accession>A0A4V1RVI6</accession>
<evidence type="ECO:0000256" key="1">
    <source>
        <dbReference type="SAM" id="Phobius"/>
    </source>
</evidence>
<dbReference type="EMBL" id="SBLB01000011">
    <property type="protein sequence ID" value="RYC66898.1"/>
    <property type="molecule type" value="Genomic_DNA"/>
</dbReference>
<keyword evidence="1" id="KW-1133">Transmembrane helix</keyword>
<evidence type="ECO:0000313" key="4">
    <source>
        <dbReference type="Proteomes" id="UP000290407"/>
    </source>
</evidence>
<protein>
    <submittedName>
        <fullName evidence="3">CHASE2 domain-containing protein</fullName>
    </submittedName>
</protein>
<proteinExistence type="predicted"/>
<reference evidence="3 4" key="1">
    <citation type="submission" date="2019-01" db="EMBL/GenBank/DDBJ databases">
        <title>Spirosoma flava sp. nov., a propanil-degrading bacterium isolated from herbicide-contaminated soil.</title>
        <authorList>
            <person name="Zhang L."/>
            <person name="Jiang J.-D."/>
        </authorList>
    </citation>
    <scope>NUCLEOTIDE SEQUENCE [LARGE SCALE GENOMIC DNA]</scope>
    <source>
        <strain evidence="3 4">TY50</strain>
    </source>
</reference>
<feature type="transmembrane region" description="Helical" evidence="1">
    <location>
        <begin position="331"/>
        <end position="356"/>
    </location>
</feature>
<dbReference type="RefSeq" id="WP_077922038.1">
    <property type="nucleotide sequence ID" value="NZ_SBLB01000011.1"/>
</dbReference>
<dbReference type="AlphaFoldDB" id="A0A4V1RVI6"/>
<feature type="transmembrane region" description="Helical" evidence="1">
    <location>
        <begin position="12"/>
        <end position="33"/>
    </location>
</feature>
<feature type="transmembrane region" description="Helical" evidence="1">
    <location>
        <begin position="305"/>
        <end position="324"/>
    </location>
</feature>
<feature type="transmembrane region" description="Helical" evidence="1">
    <location>
        <begin position="368"/>
        <end position="389"/>
    </location>
</feature>
<keyword evidence="1" id="KW-0812">Transmembrane</keyword>
<comment type="caution">
    <text evidence="3">The sequence shown here is derived from an EMBL/GenBank/DDBJ whole genome shotgun (WGS) entry which is preliminary data.</text>
</comment>